<sequence>MIVWHIQIAKRYRSSRGRGKESPYSRDIGTKMYNNGLKDFGLTRRILFLFLKNRERNREKRVI</sequence>
<name>M6QJ62_9LEPT</name>
<accession>M6QJ62</accession>
<organism evidence="1 2">
    <name type="scientific">Leptospira weilii str. UI 13098</name>
    <dbReference type="NCBI Taxonomy" id="1088542"/>
    <lineage>
        <taxon>Bacteria</taxon>
        <taxon>Pseudomonadati</taxon>
        <taxon>Spirochaetota</taxon>
        <taxon>Spirochaetia</taxon>
        <taxon>Leptospirales</taxon>
        <taxon>Leptospiraceae</taxon>
        <taxon>Leptospira</taxon>
    </lineage>
</organism>
<dbReference type="EMBL" id="AHNU02000005">
    <property type="protein sequence ID" value="EMN92533.1"/>
    <property type="molecule type" value="Genomic_DNA"/>
</dbReference>
<protein>
    <submittedName>
        <fullName evidence="1">Uncharacterized protein</fullName>
    </submittedName>
</protein>
<gene>
    <name evidence="1" type="ORF">LEP1GSC108_3789</name>
</gene>
<proteinExistence type="predicted"/>
<dbReference type="Proteomes" id="UP000012118">
    <property type="component" value="Unassembled WGS sequence"/>
</dbReference>
<comment type="caution">
    <text evidence="1">The sequence shown here is derived from an EMBL/GenBank/DDBJ whole genome shotgun (WGS) entry which is preliminary data.</text>
</comment>
<reference evidence="1 2" key="1">
    <citation type="submission" date="2013-01" db="EMBL/GenBank/DDBJ databases">
        <authorList>
            <person name="Harkins D.M."/>
            <person name="Durkin A.S."/>
            <person name="Brinkac L.M."/>
            <person name="Haft D.H."/>
            <person name="Selengut J.D."/>
            <person name="Sanka R."/>
            <person name="DePew J."/>
            <person name="Purushe J."/>
            <person name="Chanthongthip A."/>
            <person name="Lattana O."/>
            <person name="Phetsouvanh R."/>
            <person name="Newton P.N."/>
            <person name="Vinetz J.M."/>
            <person name="Sutton G.G."/>
            <person name="Nierman W.C."/>
            <person name="Fouts D.E."/>
        </authorList>
    </citation>
    <scope>NUCLEOTIDE SEQUENCE [LARGE SCALE GENOMIC DNA]</scope>
    <source>
        <strain evidence="1 2">UI 13098</strain>
    </source>
</reference>
<keyword evidence="2" id="KW-1185">Reference proteome</keyword>
<dbReference type="AlphaFoldDB" id="M6QJ62"/>
<evidence type="ECO:0000313" key="2">
    <source>
        <dbReference type="Proteomes" id="UP000012118"/>
    </source>
</evidence>
<evidence type="ECO:0000313" key="1">
    <source>
        <dbReference type="EMBL" id="EMN92533.1"/>
    </source>
</evidence>